<evidence type="ECO:0000256" key="5">
    <source>
        <dbReference type="ARBA" id="ARBA00022679"/>
    </source>
</evidence>
<dbReference type="EC" id="2.7.1.180" evidence="2"/>
<evidence type="ECO:0000256" key="10">
    <source>
        <dbReference type="ARBA" id="ARBA00048540"/>
    </source>
</evidence>
<dbReference type="PANTHER" id="PTHR30040:SF2">
    <property type="entry name" value="FAD:PROTEIN FMN TRANSFERASE"/>
    <property type="match status" value="1"/>
</dbReference>
<keyword evidence="7" id="KW-0274">FAD</keyword>
<evidence type="ECO:0000256" key="8">
    <source>
        <dbReference type="ARBA" id="ARBA00022842"/>
    </source>
</evidence>
<protein>
    <recommendedName>
        <fullName evidence="3">FAD:protein FMN transferase</fullName>
        <ecNumber evidence="2">2.7.1.180</ecNumber>
    </recommendedName>
    <alternativeName>
        <fullName evidence="9">Flavin transferase</fullName>
    </alternativeName>
</protein>
<comment type="cofactor">
    <cofactor evidence="1">
        <name>Mg(2+)</name>
        <dbReference type="ChEBI" id="CHEBI:18420"/>
    </cofactor>
</comment>
<dbReference type="SUPFAM" id="SSF143631">
    <property type="entry name" value="ApbE-like"/>
    <property type="match status" value="1"/>
</dbReference>
<keyword evidence="5" id="KW-0808">Transferase</keyword>
<dbReference type="PANTHER" id="PTHR30040">
    <property type="entry name" value="THIAMINE BIOSYNTHESIS LIPOPROTEIN APBE"/>
    <property type="match status" value="1"/>
</dbReference>
<feature type="non-terminal residue" evidence="11">
    <location>
        <position position="249"/>
    </location>
</feature>
<dbReference type="GO" id="GO:0016740">
    <property type="term" value="F:transferase activity"/>
    <property type="evidence" value="ECO:0007669"/>
    <property type="project" value="UniProtKB-KW"/>
</dbReference>
<evidence type="ECO:0000256" key="1">
    <source>
        <dbReference type="ARBA" id="ARBA00001946"/>
    </source>
</evidence>
<dbReference type="PROSITE" id="PS51257">
    <property type="entry name" value="PROKAR_LIPOPROTEIN"/>
    <property type="match status" value="1"/>
</dbReference>
<keyword evidence="6" id="KW-0479">Metal-binding</keyword>
<organism evidence="11">
    <name type="scientific">marine metagenome</name>
    <dbReference type="NCBI Taxonomy" id="408172"/>
    <lineage>
        <taxon>unclassified sequences</taxon>
        <taxon>metagenomes</taxon>
        <taxon>ecological metagenomes</taxon>
    </lineage>
</organism>
<evidence type="ECO:0000256" key="9">
    <source>
        <dbReference type="ARBA" id="ARBA00031306"/>
    </source>
</evidence>
<dbReference type="AlphaFoldDB" id="A0A382MLG5"/>
<dbReference type="InterPro" id="IPR024932">
    <property type="entry name" value="ApbE"/>
</dbReference>
<evidence type="ECO:0000256" key="2">
    <source>
        <dbReference type="ARBA" id="ARBA00011955"/>
    </source>
</evidence>
<dbReference type="Gene3D" id="3.10.520.10">
    <property type="entry name" value="ApbE-like domains"/>
    <property type="match status" value="1"/>
</dbReference>
<comment type="catalytic activity">
    <reaction evidence="10">
        <text>L-threonyl-[protein] + FAD = FMN-L-threonyl-[protein] + AMP + H(+)</text>
        <dbReference type="Rhea" id="RHEA:36847"/>
        <dbReference type="Rhea" id="RHEA-COMP:11060"/>
        <dbReference type="Rhea" id="RHEA-COMP:11061"/>
        <dbReference type="ChEBI" id="CHEBI:15378"/>
        <dbReference type="ChEBI" id="CHEBI:30013"/>
        <dbReference type="ChEBI" id="CHEBI:57692"/>
        <dbReference type="ChEBI" id="CHEBI:74257"/>
        <dbReference type="ChEBI" id="CHEBI:456215"/>
        <dbReference type="EC" id="2.7.1.180"/>
    </reaction>
</comment>
<dbReference type="EMBL" id="UINC01093609">
    <property type="protein sequence ID" value="SVC48161.1"/>
    <property type="molecule type" value="Genomic_DNA"/>
</dbReference>
<evidence type="ECO:0000256" key="7">
    <source>
        <dbReference type="ARBA" id="ARBA00022827"/>
    </source>
</evidence>
<dbReference type="Pfam" id="PF02424">
    <property type="entry name" value="ApbE"/>
    <property type="match status" value="1"/>
</dbReference>
<gene>
    <name evidence="11" type="ORF">METZ01_LOCUS301015</name>
</gene>
<keyword evidence="8" id="KW-0460">Magnesium</keyword>
<accession>A0A382MLG5</accession>
<evidence type="ECO:0000256" key="3">
    <source>
        <dbReference type="ARBA" id="ARBA00016337"/>
    </source>
</evidence>
<proteinExistence type="predicted"/>
<evidence type="ECO:0000256" key="4">
    <source>
        <dbReference type="ARBA" id="ARBA00022630"/>
    </source>
</evidence>
<evidence type="ECO:0000256" key="6">
    <source>
        <dbReference type="ARBA" id="ARBA00022723"/>
    </source>
</evidence>
<name>A0A382MLG5_9ZZZZ</name>
<dbReference type="InterPro" id="IPR003374">
    <property type="entry name" value="ApbE-like_sf"/>
</dbReference>
<keyword evidence="4" id="KW-0285">Flavoprotein</keyword>
<evidence type="ECO:0000313" key="11">
    <source>
        <dbReference type="EMBL" id="SVC48161.1"/>
    </source>
</evidence>
<reference evidence="11" key="1">
    <citation type="submission" date="2018-05" db="EMBL/GenBank/DDBJ databases">
        <authorList>
            <person name="Lanie J.A."/>
            <person name="Ng W.-L."/>
            <person name="Kazmierczak K.M."/>
            <person name="Andrzejewski T.M."/>
            <person name="Davidsen T.M."/>
            <person name="Wayne K.J."/>
            <person name="Tettelin H."/>
            <person name="Glass J.I."/>
            <person name="Rusch D."/>
            <person name="Podicherti R."/>
            <person name="Tsui H.-C.T."/>
            <person name="Winkler M.E."/>
        </authorList>
    </citation>
    <scope>NUCLEOTIDE SEQUENCE</scope>
</reference>
<sequence length="249" mass="27902">MIGIRRTNKQNQKLKAQLLLGFLVLWTGCSAPREIINFTGNTMGTTFAIKIISSKSFNSYQKLEIGIDSILEKVNQQMSIWDPNSEISKFNRNKSIDPISVSSQLFEVVERAISVSEKTNGAFDITVYELMGLWGFGPDPKSGIPTDEEIKIVLTNTGWEQIKLIDNSIKKLNPNVKIDLNAIAKGYGVDQVFNFIRSLGYMDIFVEIGGELRCSGKNRWNKPWRVGIENPDLIGTPLRELSGVITVED</sequence>
<dbReference type="GO" id="GO:0046872">
    <property type="term" value="F:metal ion binding"/>
    <property type="evidence" value="ECO:0007669"/>
    <property type="project" value="UniProtKB-KW"/>
</dbReference>